<organism evidence="2 3">
    <name type="scientific">Kouleothrix aurantiaca</name>
    <dbReference type="NCBI Taxonomy" id="186479"/>
    <lineage>
        <taxon>Bacteria</taxon>
        <taxon>Bacillati</taxon>
        <taxon>Chloroflexota</taxon>
        <taxon>Chloroflexia</taxon>
        <taxon>Chloroflexales</taxon>
        <taxon>Roseiflexineae</taxon>
        <taxon>Roseiflexaceae</taxon>
        <taxon>Kouleothrix</taxon>
    </lineage>
</organism>
<reference evidence="2 3" key="1">
    <citation type="submission" date="2015-09" db="EMBL/GenBank/DDBJ databases">
        <title>Draft genome sequence of Kouleothrix aurantiaca JCM 19913.</title>
        <authorList>
            <person name="Hemp J."/>
        </authorList>
    </citation>
    <scope>NUCLEOTIDE SEQUENCE [LARGE SCALE GENOMIC DNA]</scope>
    <source>
        <strain evidence="2 3">COM-B</strain>
    </source>
</reference>
<dbReference type="EMBL" id="LJCR01002901">
    <property type="protein sequence ID" value="KPV48148.1"/>
    <property type="molecule type" value="Genomic_DNA"/>
</dbReference>
<accession>A0A0P9DDQ6</accession>
<keyword evidence="1" id="KW-1133">Transmembrane helix</keyword>
<keyword evidence="1" id="KW-0472">Membrane</keyword>
<keyword evidence="3" id="KW-1185">Reference proteome</keyword>
<name>A0A0P9DDQ6_9CHLR</name>
<gene>
    <name evidence="2" type="ORF">SE17_39620</name>
</gene>
<sequence length="224" mass="23723">MSAQQTISKRSHYGAAIKVRYLLIIISITLSLLLGLKAWQVYTAAQALRDDLRALEDAAAHPSRDQIMALGPLLPRAHADAVALRSTSAPLLPVARRMSWLPGYGVDIAAVPDLLEMAVGLTDGAESSYSAVMPALRPLANGELAGTTLMQRLEAAQPDLLRAQQALAQAAEAGARVPQAQLSPELRAPLARIDALLPAARDGVTIALALPDLLGAHGRHDYLV</sequence>
<feature type="non-terminal residue" evidence="2">
    <location>
        <position position="224"/>
    </location>
</feature>
<proteinExistence type="predicted"/>
<evidence type="ECO:0000313" key="2">
    <source>
        <dbReference type="EMBL" id="KPV48148.1"/>
    </source>
</evidence>
<keyword evidence="1" id="KW-0812">Transmembrane</keyword>
<protein>
    <submittedName>
        <fullName evidence="2">Uncharacterized protein</fullName>
    </submittedName>
</protein>
<feature type="transmembrane region" description="Helical" evidence="1">
    <location>
        <begin position="21"/>
        <end position="39"/>
    </location>
</feature>
<comment type="caution">
    <text evidence="2">The sequence shown here is derived from an EMBL/GenBank/DDBJ whole genome shotgun (WGS) entry which is preliminary data.</text>
</comment>
<dbReference type="AlphaFoldDB" id="A0A0P9DDQ6"/>
<dbReference type="Proteomes" id="UP000050509">
    <property type="component" value="Unassembled WGS sequence"/>
</dbReference>
<evidence type="ECO:0000256" key="1">
    <source>
        <dbReference type="SAM" id="Phobius"/>
    </source>
</evidence>
<evidence type="ECO:0000313" key="3">
    <source>
        <dbReference type="Proteomes" id="UP000050509"/>
    </source>
</evidence>